<comment type="caution">
    <text evidence="2">The sequence shown here is derived from an EMBL/GenBank/DDBJ whole genome shotgun (WGS) entry which is preliminary data.</text>
</comment>
<dbReference type="GO" id="GO:0019509">
    <property type="term" value="P:L-methionine salvage from methylthioadenosine"/>
    <property type="evidence" value="ECO:0007669"/>
    <property type="project" value="TreeGrafter"/>
</dbReference>
<dbReference type="InterPro" id="IPR027363">
    <property type="entry name" value="M1Pi_N"/>
</dbReference>
<dbReference type="PANTHER" id="PTHR43475:SF1">
    <property type="entry name" value="METHYLTHIORIBOSE-1-PHOSPHATE ISOMERASE"/>
    <property type="match status" value="1"/>
</dbReference>
<dbReference type="NCBIfam" id="NF004326">
    <property type="entry name" value="PRK05720.1"/>
    <property type="match status" value="1"/>
</dbReference>
<dbReference type="InterPro" id="IPR037171">
    <property type="entry name" value="NagB/RpiA_transferase-like"/>
</dbReference>
<dbReference type="SUPFAM" id="SSF100950">
    <property type="entry name" value="NagB/RpiA/CoA transferase-like"/>
    <property type="match status" value="1"/>
</dbReference>
<proteinExistence type="inferred from homology"/>
<accession>A0A644ZWN3</accession>
<sequence>MLPATIEWEDGKLRLLDQRLLPRRTEYAVCESAEDTARAIENMTVRGAPAIGVAAAYGLVLALKNEDFAEAAERLAATRPTAVNLFWAIKRMRELWLENRNKDNGELYLIMENEALTIHNEDIEINKSIGRFGASILPDRGAAITHCNAGALATAGYGTALGVFRAAAEAGKRIRIYADETRPRLQGGLLTAYELQQDGFDVTVITDSMAAFLMSRVKIDAVVTGADRVAMNGDAANKIGTYGLAIAAKRHGVPFYIAAPLSTFDAECACGADIPIEERCGNEVRAIGGVCVIPEEIKVWNPAFDVTPNELIAGIITERGIIRAPYAENIEKFFRGGNNRNEK</sequence>
<dbReference type="PANTHER" id="PTHR43475">
    <property type="entry name" value="METHYLTHIORIBOSE-1-PHOSPHATE ISOMERASE"/>
    <property type="match status" value="1"/>
</dbReference>
<organism evidence="2">
    <name type="scientific">bioreactor metagenome</name>
    <dbReference type="NCBI Taxonomy" id="1076179"/>
    <lineage>
        <taxon>unclassified sequences</taxon>
        <taxon>metagenomes</taxon>
        <taxon>ecological metagenomes</taxon>
    </lineage>
</organism>
<dbReference type="FunFam" id="3.40.50.10470:FF:000006">
    <property type="entry name" value="Methylthioribose-1-phosphate isomerase"/>
    <property type="match status" value="1"/>
</dbReference>
<evidence type="ECO:0000313" key="2">
    <source>
        <dbReference type="EMBL" id="MPM45380.1"/>
    </source>
</evidence>
<dbReference type="Gene3D" id="1.20.120.420">
    <property type="entry name" value="translation initiation factor eif-2b, domain 1"/>
    <property type="match status" value="1"/>
</dbReference>
<dbReference type="NCBIfam" id="TIGR00524">
    <property type="entry name" value="eIF-2B_rel"/>
    <property type="match status" value="1"/>
</dbReference>
<dbReference type="FunFam" id="1.20.120.420:FF:000003">
    <property type="entry name" value="Methylthioribose-1-phosphate isomerase"/>
    <property type="match status" value="1"/>
</dbReference>
<name>A0A644ZWN3_9ZZZZ</name>
<evidence type="ECO:0000256" key="1">
    <source>
        <dbReference type="ARBA" id="ARBA00023235"/>
    </source>
</evidence>
<dbReference type="Gene3D" id="3.40.50.10470">
    <property type="entry name" value="Translation initiation factor eif-2b, domain 2"/>
    <property type="match status" value="1"/>
</dbReference>
<dbReference type="AlphaFoldDB" id="A0A644ZWN3"/>
<gene>
    <name evidence="2" type="primary">mtnA_22</name>
    <name evidence="2" type="ORF">SDC9_92067</name>
</gene>
<dbReference type="EC" id="5.3.1.23" evidence="2"/>
<dbReference type="NCBIfam" id="TIGR00512">
    <property type="entry name" value="salvage_mtnA"/>
    <property type="match status" value="1"/>
</dbReference>
<protein>
    <submittedName>
        <fullName evidence="2">Methylthioribose-1-phosphate isomerase</fullName>
        <ecNumber evidence="2">5.3.1.23</ecNumber>
    </submittedName>
</protein>
<dbReference type="InterPro" id="IPR011559">
    <property type="entry name" value="Initiation_fac_2B_a/b/d"/>
</dbReference>
<dbReference type="Pfam" id="PF01008">
    <property type="entry name" value="IF-2B"/>
    <property type="match status" value="1"/>
</dbReference>
<keyword evidence="1 2" id="KW-0413">Isomerase</keyword>
<reference evidence="2" key="1">
    <citation type="submission" date="2019-08" db="EMBL/GenBank/DDBJ databases">
        <authorList>
            <person name="Kucharzyk K."/>
            <person name="Murdoch R.W."/>
            <person name="Higgins S."/>
            <person name="Loffler F."/>
        </authorList>
    </citation>
    <scope>NUCLEOTIDE SEQUENCE</scope>
</reference>
<dbReference type="HAMAP" id="MF_01678">
    <property type="entry name" value="Salvage_MtnA"/>
    <property type="match status" value="1"/>
</dbReference>
<dbReference type="GO" id="GO:0046523">
    <property type="term" value="F:S-methyl-5-thioribose-1-phosphate isomerase activity"/>
    <property type="evidence" value="ECO:0007669"/>
    <property type="project" value="UniProtKB-EC"/>
</dbReference>
<dbReference type="InterPro" id="IPR042529">
    <property type="entry name" value="IF_2B-like_C"/>
</dbReference>
<dbReference type="InterPro" id="IPR000649">
    <property type="entry name" value="IF-2B-related"/>
</dbReference>
<dbReference type="InterPro" id="IPR005251">
    <property type="entry name" value="IF-M1Pi"/>
</dbReference>
<dbReference type="EMBL" id="VSSQ01010855">
    <property type="protein sequence ID" value="MPM45380.1"/>
    <property type="molecule type" value="Genomic_DNA"/>
</dbReference>